<accession>A0A3M0IF31</accession>
<dbReference type="EMBL" id="PENI01000001">
    <property type="protein sequence ID" value="RMB87474.1"/>
    <property type="molecule type" value="Genomic_DNA"/>
</dbReference>
<sequence>MPPAQVLRHFGGGAEGGWARAAWSAPGSAGEAADVADVMAFLVSDAGRRITDSRVGTTGGSLP</sequence>
<dbReference type="AlphaFoldDB" id="A0A3M0IF31"/>
<dbReference type="RefSeq" id="WP_121887141.1">
    <property type="nucleotide sequence ID" value="NZ_PENI01000001.1"/>
</dbReference>
<evidence type="ECO:0000313" key="1">
    <source>
        <dbReference type="EMBL" id="RMB87474.1"/>
    </source>
</evidence>
<comment type="caution">
    <text evidence="1">The sequence shown here is derived from an EMBL/GenBank/DDBJ whole genome shotgun (WGS) entry which is preliminary data.</text>
</comment>
<evidence type="ECO:0008006" key="3">
    <source>
        <dbReference type="Google" id="ProtNLM"/>
    </source>
</evidence>
<reference evidence="1 2" key="1">
    <citation type="submission" date="2017-11" db="EMBL/GenBank/DDBJ databases">
        <title>Draft genome of actinobacteria isolated from guarana (Paullinia cupana (Mart.) Ducke.</title>
        <authorList>
            <person name="Siqueira K.A."/>
            <person name="Liotti R.G."/>
            <person name="Mendes T.A.O."/>
            <person name="Soares M.A."/>
        </authorList>
    </citation>
    <scope>NUCLEOTIDE SEQUENCE [LARGE SCALE GENOMIC DNA]</scope>
    <source>
        <strain evidence="1 2">193</strain>
    </source>
</reference>
<gene>
    <name evidence="1" type="ORF">CTZ28_00405</name>
</gene>
<proteinExistence type="predicted"/>
<dbReference type="Proteomes" id="UP000270471">
    <property type="component" value="Unassembled WGS sequence"/>
</dbReference>
<keyword evidence="2" id="KW-1185">Reference proteome</keyword>
<name>A0A3M0IF31_9ACTN</name>
<organism evidence="1 2">
    <name type="scientific">Streptomyces shenzhenensis</name>
    <dbReference type="NCBI Taxonomy" id="943815"/>
    <lineage>
        <taxon>Bacteria</taxon>
        <taxon>Bacillati</taxon>
        <taxon>Actinomycetota</taxon>
        <taxon>Actinomycetes</taxon>
        <taxon>Kitasatosporales</taxon>
        <taxon>Streptomycetaceae</taxon>
        <taxon>Streptomyces</taxon>
    </lineage>
</organism>
<protein>
    <recommendedName>
        <fullName evidence="3">Short-chain dehydrogenase</fullName>
    </recommendedName>
</protein>
<evidence type="ECO:0000313" key="2">
    <source>
        <dbReference type="Proteomes" id="UP000270471"/>
    </source>
</evidence>